<dbReference type="RefSeq" id="WP_304420408.1">
    <property type="nucleotide sequence ID" value="NZ_JANCMU010000002.1"/>
</dbReference>
<gene>
    <name evidence="1" type="ORF">NMK71_05500</name>
</gene>
<evidence type="ECO:0000313" key="1">
    <source>
        <dbReference type="EMBL" id="MDG4945862.1"/>
    </source>
</evidence>
<keyword evidence="2" id="KW-1185">Reference proteome</keyword>
<accession>A0A9X4MYG0</accession>
<evidence type="ECO:0000313" key="2">
    <source>
        <dbReference type="Proteomes" id="UP001152599"/>
    </source>
</evidence>
<organism evidence="1 2">
    <name type="scientific">Profundicola chukchiensis</name>
    <dbReference type="NCBI Taxonomy" id="2961959"/>
    <lineage>
        <taxon>Bacteria</taxon>
        <taxon>Pseudomonadati</taxon>
        <taxon>Bacteroidota</taxon>
        <taxon>Flavobacteriia</taxon>
        <taxon>Flavobacteriales</taxon>
        <taxon>Weeksellaceae</taxon>
        <taxon>Profundicola</taxon>
    </lineage>
</organism>
<name>A0A9X4MYG0_9FLAO</name>
<comment type="caution">
    <text evidence="1">The sequence shown here is derived from an EMBL/GenBank/DDBJ whole genome shotgun (WGS) entry which is preliminary data.</text>
</comment>
<dbReference type="EMBL" id="JANCMU010000002">
    <property type="protein sequence ID" value="MDG4945862.1"/>
    <property type="molecule type" value="Genomic_DNA"/>
</dbReference>
<dbReference type="PROSITE" id="PS51257">
    <property type="entry name" value="PROKAR_LIPOPROTEIN"/>
    <property type="match status" value="1"/>
</dbReference>
<dbReference type="AlphaFoldDB" id="A0A9X4MYG0"/>
<reference evidence="1" key="1">
    <citation type="submission" date="2022-07" db="EMBL/GenBank/DDBJ databases">
        <title>Description and genome-wide analysis of Profundicola chukchiensis gen. nov., sp. nov., marine bacteria isolated from bottom sediments of the Chukchi Sea.</title>
        <authorList>
            <person name="Romanenko L."/>
            <person name="Otstavnykh N."/>
            <person name="Kurilenko V."/>
            <person name="Eremeev V."/>
            <person name="Velansky P."/>
            <person name="Mikhailov V."/>
            <person name="Isaeva M."/>
        </authorList>
    </citation>
    <scope>NUCLEOTIDE SEQUENCE</scope>
    <source>
        <strain evidence="1">KMM 9713</strain>
    </source>
</reference>
<proteinExistence type="predicted"/>
<sequence>MKNLFFLLILSLFTVSCQQDEFDTSKEILSYDKLIDSGKINIQENETIKRMSHNDVKTFFNTVLLKHGKPEGISSIEILNGELINSNETTILVAKSIDETIKVGAELVLMQDGSYNLNAKETVTCEGCTQGCNPGGSPGSWYCSSCEYNERCTKKVVKEFTPAPDDPGNPS</sequence>
<dbReference type="Proteomes" id="UP001152599">
    <property type="component" value="Unassembled WGS sequence"/>
</dbReference>
<protein>
    <submittedName>
        <fullName evidence="1">Uncharacterized protein</fullName>
    </submittedName>
</protein>